<keyword evidence="2" id="KW-1185">Reference proteome</keyword>
<dbReference type="RefSeq" id="WP_074537633.1">
    <property type="nucleotide sequence ID" value="NZ_FNBD01000002.1"/>
</dbReference>
<sequence length="208" mass="24697">MNIKEFIGNIKTTIESTEFNERLKITLLNFPNQKHESHIRNTLVELYNKQKNTNQRAFAEHPRYKNKATKKRATIDFSICTNEITDFTMELKYNFPKDILKFCAKGNLNKDFINRIYNENGQKVDAFLQIVCETNKSYFSSLEKKWNLNSLSQFQLKDDKINWKNTLIDELKNAEKTVENSKHELLGKQTIKTDALPAEYYFYIIYRK</sequence>
<evidence type="ECO:0000313" key="2">
    <source>
        <dbReference type="Proteomes" id="UP000182114"/>
    </source>
</evidence>
<dbReference type="EMBL" id="FNBD01000002">
    <property type="protein sequence ID" value="SDE65349.1"/>
    <property type="molecule type" value="Genomic_DNA"/>
</dbReference>
<reference evidence="2" key="1">
    <citation type="submission" date="2016-10" db="EMBL/GenBank/DDBJ databases">
        <authorList>
            <person name="Varghese N."/>
            <person name="Submissions S."/>
        </authorList>
    </citation>
    <scope>NUCLEOTIDE SEQUENCE [LARGE SCALE GENOMIC DNA]</scope>
    <source>
        <strain evidence="2">DSM 24729</strain>
    </source>
</reference>
<dbReference type="AlphaFoldDB" id="A0A1G7ENX9"/>
<protein>
    <submittedName>
        <fullName evidence="1">Uncharacterized protein</fullName>
    </submittedName>
</protein>
<name>A0A1G7ENX9_9FLAO</name>
<organism evidence="1 2">
    <name type="scientific">Cellulophaga baltica</name>
    <dbReference type="NCBI Taxonomy" id="76594"/>
    <lineage>
        <taxon>Bacteria</taxon>
        <taxon>Pseudomonadati</taxon>
        <taxon>Bacteroidota</taxon>
        <taxon>Flavobacteriia</taxon>
        <taxon>Flavobacteriales</taxon>
        <taxon>Flavobacteriaceae</taxon>
        <taxon>Cellulophaga</taxon>
    </lineage>
</organism>
<accession>A0A1G7ENX9</accession>
<evidence type="ECO:0000313" key="1">
    <source>
        <dbReference type="EMBL" id="SDE65349.1"/>
    </source>
</evidence>
<gene>
    <name evidence="1" type="ORF">SAMN04487992_102427</name>
</gene>
<dbReference type="Proteomes" id="UP000182114">
    <property type="component" value="Unassembled WGS sequence"/>
</dbReference>
<proteinExistence type="predicted"/>